<dbReference type="SUPFAM" id="SSF56219">
    <property type="entry name" value="DNase I-like"/>
    <property type="match status" value="1"/>
</dbReference>
<evidence type="ECO:0000259" key="2">
    <source>
        <dbReference type="Pfam" id="PF18962"/>
    </source>
</evidence>
<reference evidence="4" key="1">
    <citation type="journal article" date="2019" name="Int. J. Syst. Evol. Microbiol.">
        <title>The Global Catalogue of Microorganisms (GCM) 10K type strain sequencing project: providing services to taxonomists for standard genome sequencing and annotation.</title>
        <authorList>
            <consortium name="The Broad Institute Genomics Platform"/>
            <consortium name="The Broad Institute Genome Sequencing Center for Infectious Disease"/>
            <person name="Wu L."/>
            <person name="Ma J."/>
        </authorList>
    </citation>
    <scope>NUCLEOTIDE SEQUENCE [LARGE SCALE GENOMIC DNA]</scope>
    <source>
        <strain evidence="4">KCTC 52127</strain>
    </source>
</reference>
<feature type="domain" description="Secretion system C-terminal sorting" evidence="2">
    <location>
        <begin position="353"/>
        <end position="400"/>
    </location>
</feature>
<organism evidence="3 4">
    <name type="scientific">Pseudotenacibaculum haliotis</name>
    <dbReference type="NCBI Taxonomy" id="1862138"/>
    <lineage>
        <taxon>Bacteria</taxon>
        <taxon>Pseudomonadati</taxon>
        <taxon>Bacteroidota</taxon>
        <taxon>Flavobacteriia</taxon>
        <taxon>Flavobacteriales</taxon>
        <taxon>Flavobacteriaceae</taxon>
        <taxon>Pseudotenacibaculum</taxon>
    </lineage>
</organism>
<dbReference type="Pfam" id="PF18962">
    <property type="entry name" value="Por_Secre_tail"/>
    <property type="match status" value="1"/>
</dbReference>
<name>A0ABW5LTZ1_9FLAO</name>
<dbReference type="Gene3D" id="3.60.10.10">
    <property type="entry name" value="Endonuclease/exonuclease/phosphatase"/>
    <property type="match status" value="1"/>
</dbReference>
<keyword evidence="1" id="KW-0732">Signal</keyword>
<accession>A0ABW5LTZ1</accession>
<dbReference type="InterPro" id="IPR036691">
    <property type="entry name" value="Endo/exonu/phosph_ase_sf"/>
</dbReference>
<evidence type="ECO:0000313" key="4">
    <source>
        <dbReference type="Proteomes" id="UP001597508"/>
    </source>
</evidence>
<evidence type="ECO:0000256" key="1">
    <source>
        <dbReference type="ARBA" id="ARBA00022729"/>
    </source>
</evidence>
<dbReference type="NCBIfam" id="TIGR04183">
    <property type="entry name" value="Por_Secre_tail"/>
    <property type="match status" value="1"/>
</dbReference>
<comment type="caution">
    <text evidence="3">The sequence shown here is derived from an EMBL/GenBank/DDBJ whole genome shotgun (WGS) entry which is preliminary data.</text>
</comment>
<gene>
    <name evidence="3" type="ORF">ACFSRZ_12585</name>
</gene>
<sequence>MMYNLLNYSSSTVSQDKTPFLRTVLDEVNPDLFMVCELVNEAGSNYMFTNAIAPHNTDFEKATFQINQSGGSSLQQMVYYNSKKLVLESSRVIQADTRDINHYTFKINTVNVATDPIKLEVFVTHLKASTGASNRQRRLASVEDFVVSLNDIPETSYVLFAGDFNFYTSNEEGYQRLIDGGNKIVMIDPINRPAEPFPNNPSVSDPFTFYSSSSTYFWRNSTYSDIHTQSTRTSNSGLIDTSGSTGGLDDRFDFIMMSENFSTSSDLFYVNDSYQSIGNNTNCYNGAINDPACSGTYSQSLRDALIQVSDHLPVVMEIETPQNTLSTENYTQSVQFLKSNIIDHSLELTLSQDNTINKFYIYNTNGQLIKSVDTKNQFEPTLTIDVQHLSKGIYYLTAQNLSRPLKFVKI</sequence>
<dbReference type="Proteomes" id="UP001597508">
    <property type="component" value="Unassembled WGS sequence"/>
</dbReference>
<dbReference type="EMBL" id="JBHULH010000008">
    <property type="protein sequence ID" value="MFD2568215.1"/>
    <property type="molecule type" value="Genomic_DNA"/>
</dbReference>
<dbReference type="InterPro" id="IPR026444">
    <property type="entry name" value="Secre_tail"/>
</dbReference>
<proteinExistence type="predicted"/>
<evidence type="ECO:0000313" key="3">
    <source>
        <dbReference type="EMBL" id="MFD2568215.1"/>
    </source>
</evidence>
<protein>
    <submittedName>
        <fullName evidence="3">T9SS type A sorting domain-containing protein</fullName>
    </submittedName>
</protein>
<keyword evidence="4" id="KW-1185">Reference proteome</keyword>